<dbReference type="InterPro" id="IPR011050">
    <property type="entry name" value="Pectin_lyase_fold/virulence"/>
</dbReference>
<name>A0AAV8S1J3_ENSVE</name>
<keyword evidence="2" id="KW-0378">Hydrolase</keyword>
<evidence type="ECO:0000256" key="2">
    <source>
        <dbReference type="ARBA" id="ARBA00022801"/>
    </source>
</evidence>
<dbReference type="PROSITE" id="PS51295">
    <property type="entry name" value="CRM"/>
    <property type="match status" value="1"/>
</dbReference>
<evidence type="ECO:0000259" key="7">
    <source>
        <dbReference type="PROSITE" id="PS51295"/>
    </source>
</evidence>
<dbReference type="Gene3D" id="2.160.20.10">
    <property type="entry name" value="Single-stranded right-handed beta-helix, Pectin lyase-like"/>
    <property type="match status" value="1"/>
</dbReference>
<feature type="region of interest" description="Disordered" evidence="6">
    <location>
        <begin position="61"/>
        <end position="120"/>
    </location>
</feature>
<evidence type="ECO:0000256" key="1">
    <source>
        <dbReference type="ARBA" id="ARBA00005184"/>
    </source>
</evidence>
<dbReference type="InterPro" id="IPR012334">
    <property type="entry name" value="Pectin_lyas_fold"/>
</dbReference>
<dbReference type="Pfam" id="PF01985">
    <property type="entry name" value="CRS1_YhbY"/>
    <property type="match status" value="1"/>
</dbReference>
<evidence type="ECO:0000256" key="3">
    <source>
        <dbReference type="ARBA" id="ARBA00022884"/>
    </source>
</evidence>
<dbReference type="Gene3D" id="3.30.110.60">
    <property type="entry name" value="YhbY-like"/>
    <property type="match status" value="1"/>
</dbReference>
<evidence type="ECO:0000256" key="5">
    <source>
        <dbReference type="PROSITE-ProRule" id="PRU00626"/>
    </source>
</evidence>
<dbReference type="GO" id="GO:0003723">
    <property type="term" value="F:RNA binding"/>
    <property type="evidence" value="ECO:0007669"/>
    <property type="project" value="UniProtKB-UniRule"/>
</dbReference>
<comment type="pathway">
    <text evidence="1">Glycan metabolism; pectin degradation; 2-dehydro-3-deoxy-D-gluconate from pectin: step 1/5.</text>
</comment>
<dbReference type="GO" id="GO:0042545">
    <property type="term" value="P:cell wall modification"/>
    <property type="evidence" value="ECO:0007669"/>
    <property type="project" value="InterPro"/>
</dbReference>
<dbReference type="SMART" id="SM01103">
    <property type="entry name" value="CRS1_YhbY"/>
    <property type="match status" value="1"/>
</dbReference>
<keyword evidence="4" id="KW-0063">Aspartyl esterase</keyword>
<accession>A0AAV8S1J3</accession>
<dbReference type="InterPro" id="IPR000070">
    <property type="entry name" value="Pectinesterase_cat"/>
</dbReference>
<proteinExistence type="predicted"/>
<evidence type="ECO:0000313" key="8">
    <source>
        <dbReference type="EMBL" id="KAJ8513259.1"/>
    </source>
</evidence>
<sequence length="339" mass="36828">MASSLLCIHLPRPHASLLLSSSSLPHKLSSPLLLLLPFSSPSSSSPPRLLLSSSRRIFSSLSHSPLPPPPPPHPLHLQSDVRGRDSDLEDPEEDDSHEESELENEAGEETGPVVAVPLPRLPSPKLSIKEKKELASYAHSLGKKLKSQQVGKSGVTPTVAAAFVETLEANELLKLKVHGSCPGELSDVIKQLEQATGSVVVGQIGRSVILYRPSLSKMQKKEAQNTRNTWNARSPKPAVAKDGSGIVKTIGEAYLSVTKSNDIFVIYIKEGVDEEQVKVNPNLTNMMMINDRTSKTKITNNLNYIDETTTFQTTIVAIIGDDFIGKDLWIENSTGATNH</sequence>
<dbReference type="EMBL" id="JAQQAF010000001">
    <property type="protein sequence ID" value="KAJ8513259.1"/>
    <property type="molecule type" value="Genomic_DNA"/>
</dbReference>
<dbReference type="InterPro" id="IPR001890">
    <property type="entry name" value="RNA-binding_CRM"/>
</dbReference>
<reference evidence="8 9" key="1">
    <citation type="submission" date="2022-12" db="EMBL/GenBank/DDBJ databases">
        <title>Chromosome-scale assembly of the Ensete ventricosum genome.</title>
        <authorList>
            <person name="Dussert Y."/>
            <person name="Stocks J."/>
            <person name="Wendawek A."/>
            <person name="Woldeyes F."/>
            <person name="Nichols R.A."/>
            <person name="Borrell J.S."/>
        </authorList>
    </citation>
    <scope>NUCLEOTIDE SEQUENCE [LARGE SCALE GENOMIC DNA]</scope>
    <source>
        <strain evidence="9">cv. Maze</strain>
        <tissue evidence="8">Seeds</tissue>
    </source>
</reference>
<dbReference type="SUPFAM" id="SSF51126">
    <property type="entry name" value="Pectin lyase-like"/>
    <property type="match status" value="1"/>
</dbReference>
<dbReference type="Pfam" id="PF01095">
    <property type="entry name" value="Pectinesterase"/>
    <property type="match status" value="1"/>
</dbReference>
<comment type="caution">
    <text evidence="8">The sequence shown here is derived from an EMBL/GenBank/DDBJ whole genome shotgun (WGS) entry which is preliminary data.</text>
</comment>
<keyword evidence="3 5" id="KW-0694">RNA-binding</keyword>
<evidence type="ECO:0000256" key="6">
    <source>
        <dbReference type="SAM" id="MobiDB-lite"/>
    </source>
</evidence>
<dbReference type="PANTHER" id="PTHR47714:SF1">
    <property type="entry name" value="RNA-BINDING CRS1 _ YHBY (CRM) DOMAIN PROTEIN"/>
    <property type="match status" value="1"/>
</dbReference>
<dbReference type="GO" id="GO:0030599">
    <property type="term" value="F:pectinesterase activity"/>
    <property type="evidence" value="ECO:0007669"/>
    <property type="project" value="InterPro"/>
</dbReference>
<evidence type="ECO:0000313" key="9">
    <source>
        <dbReference type="Proteomes" id="UP001222027"/>
    </source>
</evidence>
<dbReference type="SUPFAM" id="SSF75471">
    <property type="entry name" value="YhbY-like"/>
    <property type="match status" value="1"/>
</dbReference>
<dbReference type="AlphaFoldDB" id="A0AAV8S1J3"/>
<dbReference type="Proteomes" id="UP001222027">
    <property type="component" value="Unassembled WGS sequence"/>
</dbReference>
<keyword evidence="9" id="KW-1185">Reference proteome</keyword>
<feature type="compositionally biased region" description="Pro residues" evidence="6">
    <location>
        <begin position="65"/>
        <end position="74"/>
    </location>
</feature>
<dbReference type="PANTHER" id="PTHR47714">
    <property type="entry name" value="CRS1/YHBY DOMAIN CONTAINING PROTEIN, EXPRESSED"/>
    <property type="match status" value="1"/>
</dbReference>
<dbReference type="GO" id="GO:0009507">
    <property type="term" value="C:chloroplast"/>
    <property type="evidence" value="ECO:0007669"/>
    <property type="project" value="TreeGrafter"/>
</dbReference>
<feature type="compositionally biased region" description="Acidic residues" evidence="6">
    <location>
        <begin position="87"/>
        <end position="108"/>
    </location>
</feature>
<dbReference type="FunFam" id="3.30.110.60:FF:000004">
    <property type="entry name" value="RNA-binding CRS1 / YhbY (CRM) domain protein"/>
    <property type="match status" value="1"/>
</dbReference>
<gene>
    <name evidence="8" type="ORF">OPV22_003693</name>
</gene>
<protein>
    <recommendedName>
        <fullName evidence="7">CRM domain-containing protein</fullName>
    </recommendedName>
</protein>
<dbReference type="InterPro" id="IPR035920">
    <property type="entry name" value="YhbY-like_sf"/>
</dbReference>
<organism evidence="8 9">
    <name type="scientific">Ensete ventricosum</name>
    <name type="common">Abyssinian banana</name>
    <name type="synonym">Musa ensete</name>
    <dbReference type="NCBI Taxonomy" id="4639"/>
    <lineage>
        <taxon>Eukaryota</taxon>
        <taxon>Viridiplantae</taxon>
        <taxon>Streptophyta</taxon>
        <taxon>Embryophyta</taxon>
        <taxon>Tracheophyta</taxon>
        <taxon>Spermatophyta</taxon>
        <taxon>Magnoliopsida</taxon>
        <taxon>Liliopsida</taxon>
        <taxon>Zingiberales</taxon>
        <taxon>Musaceae</taxon>
        <taxon>Ensete</taxon>
    </lineage>
</organism>
<feature type="domain" description="CRM" evidence="7">
    <location>
        <begin position="124"/>
        <end position="223"/>
    </location>
</feature>
<evidence type="ECO:0000256" key="4">
    <source>
        <dbReference type="ARBA" id="ARBA00023085"/>
    </source>
</evidence>